<dbReference type="Proteomes" id="UP000482634">
    <property type="component" value="Unassembled WGS sequence"/>
</dbReference>
<evidence type="ECO:0000259" key="1">
    <source>
        <dbReference type="Pfam" id="PF13474"/>
    </source>
</evidence>
<gene>
    <name evidence="2" type="ORF">G3435_25320</name>
    <name evidence="3" type="ORF">G3436_14885</name>
</gene>
<feature type="domain" description="SnoaL-like" evidence="1">
    <location>
        <begin position="9"/>
        <end position="129"/>
    </location>
</feature>
<reference evidence="4 5" key="1">
    <citation type="submission" date="2020-02" db="EMBL/GenBank/DDBJ databases">
        <title>Broccoli isolated Pseudomonas sp.</title>
        <authorList>
            <person name="Fujikawa T."/>
            <person name="Sawada H."/>
        </authorList>
    </citation>
    <scope>NUCLEOTIDE SEQUENCE [LARGE SCALE GENOMIC DNA]</scope>
    <source>
        <strain evidence="3 5">MAFF212427</strain>
        <strain evidence="2 4">MAFF212428</strain>
    </source>
</reference>
<dbReference type="InterPro" id="IPR032710">
    <property type="entry name" value="NTF2-like_dom_sf"/>
</dbReference>
<dbReference type="EMBL" id="JAAHBU010000197">
    <property type="protein sequence ID" value="NER64924.1"/>
    <property type="molecule type" value="Genomic_DNA"/>
</dbReference>
<comment type="caution">
    <text evidence="3">The sequence shown here is derived from an EMBL/GenBank/DDBJ whole genome shotgun (WGS) entry which is preliminary data.</text>
</comment>
<evidence type="ECO:0000313" key="3">
    <source>
        <dbReference type="EMBL" id="NER64924.1"/>
    </source>
</evidence>
<dbReference type="Proteomes" id="UP000480410">
    <property type="component" value="Unassembled WGS sequence"/>
</dbReference>
<proteinExistence type="predicted"/>
<name>A0A6B3NZL0_9PSED</name>
<dbReference type="SUPFAM" id="SSF54427">
    <property type="entry name" value="NTF2-like"/>
    <property type="match status" value="1"/>
</dbReference>
<evidence type="ECO:0000313" key="4">
    <source>
        <dbReference type="Proteomes" id="UP000480410"/>
    </source>
</evidence>
<sequence>MSNPNQEQVRDLITTWMRAVQSKDIDAIVRPYADDILAFDAVKALQFKGKAAYRAHWEACMTLCPDGAIFDMEQLRVHASPELAIAHWLNRCGSAEEGAEGGCYMRVTAGYQRIGGEWKVIHEHWSAPFDMQTGAALFNLKP</sequence>
<keyword evidence="5" id="KW-1185">Reference proteome</keyword>
<dbReference type="Pfam" id="PF13474">
    <property type="entry name" value="SnoaL_3"/>
    <property type="match status" value="1"/>
</dbReference>
<dbReference type="AlphaFoldDB" id="A0A6B3NZL0"/>
<dbReference type="EMBL" id="JAAHBV010000770">
    <property type="protein sequence ID" value="NER62375.1"/>
    <property type="molecule type" value="Genomic_DNA"/>
</dbReference>
<evidence type="ECO:0000313" key="2">
    <source>
        <dbReference type="EMBL" id="NER62375.1"/>
    </source>
</evidence>
<dbReference type="RefSeq" id="WP_163946275.1">
    <property type="nucleotide sequence ID" value="NZ_JAAHBU010000197.1"/>
</dbReference>
<protein>
    <submittedName>
        <fullName evidence="3">DUF4440 domain-containing protein</fullName>
    </submittedName>
</protein>
<evidence type="ECO:0000313" key="5">
    <source>
        <dbReference type="Proteomes" id="UP000482634"/>
    </source>
</evidence>
<accession>A0A6M0CXM5</accession>
<organism evidence="3 5">
    <name type="scientific">Pseudomonas brassicae</name>
    <dbReference type="NCBI Taxonomy" id="2708063"/>
    <lineage>
        <taxon>Bacteria</taxon>
        <taxon>Pseudomonadati</taxon>
        <taxon>Pseudomonadota</taxon>
        <taxon>Gammaproteobacteria</taxon>
        <taxon>Pseudomonadales</taxon>
        <taxon>Pseudomonadaceae</taxon>
        <taxon>Pseudomonas</taxon>
    </lineage>
</organism>
<dbReference type="Gene3D" id="3.10.450.50">
    <property type="match status" value="1"/>
</dbReference>
<dbReference type="InterPro" id="IPR037401">
    <property type="entry name" value="SnoaL-like"/>
</dbReference>
<accession>A0A6B3NZL0</accession>